<dbReference type="PROSITE" id="PS51257">
    <property type="entry name" value="PROKAR_LIPOPROTEIN"/>
    <property type="match status" value="1"/>
</dbReference>
<gene>
    <name evidence="2" type="ORF">EO244_00640</name>
</gene>
<dbReference type="OrthoDB" id="931963at2"/>
<dbReference type="AlphaFoldDB" id="A0A4Q1JQE6"/>
<accession>A0A4Q1JQE6</accession>
<reference evidence="2 3" key="1">
    <citation type="submission" date="2019-01" db="EMBL/GenBank/DDBJ databases">
        <title>Ancylomarina salipaludis sp. nov., isolated from a salt marsh.</title>
        <authorList>
            <person name="Yoon J.-H."/>
        </authorList>
    </citation>
    <scope>NUCLEOTIDE SEQUENCE [LARGE SCALE GENOMIC DNA]</scope>
    <source>
        <strain evidence="2 3">SHSM-M15</strain>
    </source>
</reference>
<comment type="caution">
    <text evidence="2">The sequence shown here is derived from an EMBL/GenBank/DDBJ whole genome shotgun (WGS) entry which is preliminary data.</text>
</comment>
<proteinExistence type="predicted"/>
<protein>
    <submittedName>
        <fullName evidence="2">Uncharacterized protein</fullName>
    </submittedName>
</protein>
<dbReference type="Proteomes" id="UP000289703">
    <property type="component" value="Unassembled WGS sequence"/>
</dbReference>
<name>A0A4Q1JQE6_9BACT</name>
<dbReference type="EMBL" id="SAXA01000001">
    <property type="protein sequence ID" value="RXQ97428.1"/>
    <property type="molecule type" value="Genomic_DNA"/>
</dbReference>
<evidence type="ECO:0000313" key="3">
    <source>
        <dbReference type="Proteomes" id="UP000289703"/>
    </source>
</evidence>
<sequence>MKRIFKYLALFLIIGAVVVGCNKQSSDEISEFIDSSDVMTLKNGFVGEWMPMENPMWWYSDGTGDIEMCKEEMVLPFFDAGMVHLFNDENYMYVQVQAEEGWGIRYFSMNIWPIEDPDINFDYASFPYQMTFPYGEFPNSMVYKIPYDEAWGDCFILNIKLLLRNADGTWHFWWLTNDNVENSRDFYLEYCWNDCDCTPDGYRTQTQGGWGSKPSGNNPGMYRSMHFDDTFPAGLTVGGDYTLLLNSSQAVQDFLPSGGTPAALDMDYEDPTSKELKNAFAGQVVALTLSVEFDKNDPDFSESDFLLEDLVFAEGTGFEGYTVGEILADANKVLGGGVSDYGFSLNALHEILDAVNNSFVDGNVNEEYSILVCP</sequence>
<feature type="chain" id="PRO_5020809838" evidence="1">
    <location>
        <begin position="20"/>
        <end position="374"/>
    </location>
</feature>
<evidence type="ECO:0000313" key="2">
    <source>
        <dbReference type="EMBL" id="RXQ97428.1"/>
    </source>
</evidence>
<evidence type="ECO:0000256" key="1">
    <source>
        <dbReference type="SAM" id="SignalP"/>
    </source>
</evidence>
<organism evidence="2 3">
    <name type="scientific">Ancylomarina salipaludis</name>
    <dbReference type="NCBI Taxonomy" id="2501299"/>
    <lineage>
        <taxon>Bacteria</taxon>
        <taxon>Pseudomonadati</taxon>
        <taxon>Bacteroidota</taxon>
        <taxon>Bacteroidia</taxon>
        <taxon>Marinilabiliales</taxon>
        <taxon>Marinifilaceae</taxon>
        <taxon>Ancylomarina</taxon>
    </lineage>
</organism>
<keyword evidence="3" id="KW-1185">Reference proteome</keyword>
<keyword evidence="1" id="KW-0732">Signal</keyword>
<dbReference type="RefSeq" id="WP_129251934.1">
    <property type="nucleotide sequence ID" value="NZ_SAXA01000001.1"/>
</dbReference>
<feature type="signal peptide" evidence="1">
    <location>
        <begin position="1"/>
        <end position="19"/>
    </location>
</feature>